<name>A0A9X3DWA1_9GAMM</name>
<sequence length="209" mass="24520">MSIKFSEKDQVITVYSYDSEMIFCGSFEYKWLKDTGLAANSTDIKPPKIPKSKIAVFDLNTQKWSIVNDYRNMTAYNIIDQSEVKIDYVGDIKDGFTLLKPKSIYETWLDNAWVDQRTEEKIISDEIALLPPLTRRQFRLALVQNDFDLSYVEEKIKSIDDKKQQQIIQIEWEDAQTFERTSTSLKVMADILELDDQKINELWQYAMTL</sequence>
<reference evidence="1" key="1">
    <citation type="submission" date="2022-11" db="EMBL/GenBank/DDBJ databases">
        <title>Biodiversity and phylogenetic relationships of bacteria.</title>
        <authorList>
            <person name="Machado R.A.R."/>
            <person name="Bhat A."/>
            <person name="Loulou A."/>
            <person name="Kallel S."/>
        </authorList>
    </citation>
    <scope>NUCLEOTIDE SEQUENCE</scope>
    <source>
        <strain evidence="1">A-IN1</strain>
    </source>
</reference>
<dbReference type="RefSeq" id="WP_266128800.1">
    <property type="nucleotide sequence ID" value="NZ_JAPKMY010000001.1"/>
</dbReference>
<dbReference type="AlphaFoldDB" id="A0A9X3DWA1"/>
<evidence type="ECO:0000313" key="2">
    <source>
        <dbReference type="Proteomes" id="UP001146019"/>
    </source>
</evidence>
<organism evidence="1 2">
    <name type="scientific">Acinetobacter nematophilus</name>
    <dbReference type="NCBI Taxonomy" id="2994642"/>
    <lineage>
        <taxon>Bacteria</taxon>
        <taxon>Pseudomonadati</taxon>
        <taxon>Pseudomonadota</taxon>
        <taxon>Gammaproteobacteria</taxon>
        <taxon>Moraxellales</taxon>
        <taxon>Moraxellaceae</taxon>
        <taxon>Acinetobacter</taxon>
    </lineage>
</organism>
<proteinExistence type="predicted"/>
<keyword evidence="2" id="KW-1185">Reference proteome</keyword>
<evidence type="ECO:0000313" key="1">
    <source>
        <dbReference type="EMBL" id="MCX5466244.1"/>
    </source>
</evidence>
<gene>
    <name evidence="1" type="ORF">OSH00_00585</name>
</gene>
<comment type="caution">
    <text evidence="1">The sequence shown here is derived from an EMBL/GenBank/DDBJ whole genome shotgun (WGS) entry which is preliminary data.</text>
</comment>
<dbReference type="Proteomes" id="UP001146019">
    <property type="component" value="Unassembled WGS sequence"/>
</dbReference>
<dbReference type="EMBL" id="JAPKMY010000001">
    <property type="protein sequence ID" value="MCX5466244.1"/>
    <property type="molecule type" value="Genomic_DNA"/>
</dbReference>
<accession>A0A9X3DWA1</accession>
<protein>
    <submittedName>
        <fullName evidence="1">Uncharacterized protein</fullName>
    </submittedName>
</protein>